<dbReference type="Proteomes" id="UP000579523">
    <property type="component" value="Unassembled WGS sequence"/>
</dbReference>
<keyword evidence="3" id="KW-1185">Reference proteome</keyword>
<accession>A0A7W7PXX4</accession>
<gene>
    <name evidence="2" type="ORF">FHS37_007421</name>
</gene>
<dbReference type="RefSeq" id="WP_184829265.1">
    <property type="nucleotide sequence ID" value="NZ_BMTK01000020.1"/>
</dbReference>
<dbReference type="AlphaFoldDB" id="A0A7W7PXX4"/>
<comment type="caution">
    <text evidence="2">The sequence shown here is derived from an EMBL/GenBank/DDBJ whole genome shotgun (WGS) entry which is preliminary data.</text>
</comment>
<feature type="region of interest" description="Disordered" evidence="1">
    <location>
        <begin position="1"/>
        <end position="32"/>
    </location>
</feature>
<reference evidence="2 3" key="1">
    <citation type="submission" date="2020-08" db="EMBL/GenBank/DDBJ databases">
        <title>Genomic Encyclopedia of Type Strains, Phase III (KMG-III): the genomes of soil and plant-associated and newly described type strains.</title>
        <authorList>
            <person name="Whitman W."/>
        </authorList>
    </citation>
    <scope>NUCLEOTIDE SEQUENCE [LARGE SCALE GENOMIC DNA]</scope>
    <source>
        <strain evidence="2 3">CECT 3273</strain>
    </source>
</reference>
<proteinExistence type="predicted"/>
<name>A0A7W7PXX4_9ACTN</name>
<dbReference type="EMBL" id="JACHJI010000026">
    <property type="protein sequence ID" value="MBB4903324.1"/>
    <property type="molecule type" value="Genomic_DNA"/>
</dbReference>
<evidence type="ECO:0000313" key="3">
    <source>
        <dbReference type="Proteomes" id="UP000579523"/>
    </source>
</evidence>
<evidence type="ECO:0000313" key="2">
    <source>
        <dbReference type="EMBL" id="MBB4903324.1"/>
    </source>
</evidence>
<sequence length="124" mass="13796">MPRTRHRRRREITRVPRTGAALPEHDRGAAPEGLATRRQLRALGLSPGGHDPVAVLRCRACAYQPGQSCIHPTRAWLYSVALARPKGVPTLAQEEALDRAMAARSTCPQCRCRYYFCLQAAVLH</sequence>
<dbReference type="InterPro" id="IPR048142">
    <property type="entry name" value="QRL_CxxC_CxxC"/>
</dbReference>
<dbReference type="NCBIfam" id="NF041638">
    <property type="entry name" value="QRL_CxxC_CxxC"/>
    <property type="match status" value="1"/>
</dbReference>
<evidence type="ECO:0000256" key="1">
    <source>
        <dbReference type="SAM" id="MobiDB-lite"/>
    </source>
</evidence>
<organism evidence="2 3">
    <name type="scientific">Streptomyces griseomycini</name>
    <dbReference type="NCBI Taxonomy" id="66895"/>
    <lineage>
        <taxon>Bacteria</taxon>
        <taxon>Bacillati</taxon>
        <taxon>Actinomycetota</taxon>
        <taxon>Actinomycetes</taxon>
        <taxon>Kitasatosporales</taxon>
        <taxon>Streptomycetaceae</taxon>
        <taxon>Streptomyces</taxon>
    </lineage>
</organism>
<feature type="compositionally biased region" description="Basic residues" evidence="1">
    <location>
        <begin position="1"/>
        <end position="11"/>
    </location>
</feature>
<protein>
    <submittedName>
        <fullName evidence="2">Uncharacterized protein</fullName>
    </submittedName>
</protein>